<reference evidence="2" key="1">
    <citation type="submission" date="2020-05" db="EMBL/GenBank/DDBJ databases">
        <title>WGS assembly of Panicum virgatum.</title>
        <authorList>
            <person name="Lovell J.T."/>
            <person name="Jenkins J."/>
            <person name="Shu S."/>
            <person name="Juenger T.E."/>
            <person name="Schmutz J."/>
        </authorList>
    </citation>
    <scope>NUCLEOTIDE SEQUENCE</scope>
    <source>
        <strain evidence="2">AP13</strain>
    </source>
</reference>
<comment type="caution">
    <text evidence="2">The sequence shown here is derived from an EMBL/GenBank/DDBJ whole genome shotgun (WGS) entry which is preliminary data.</text>
</comment>
<evidence type="ECO:0000313" key="2">
    <source>
        <dbReference type="EMBL" id="KAG2611874.1"/>
    </source>
</evidence>
<gene>
    <name evidence="2" type="ORF">PVAP13_4KG236200</name>
</gene>
<dbReference type="EMBL" id="CM029043">
    <property type="protein sequence ID" value="KAG2611874.1"/>
    <property type="molecule type" value="Genomic_DNA"/>
</dbReference>
<protein>
    <submittedName>
        <fullName evidence="2">Uncharacterized protein</fullName>
    </submittedName>
</protein>
<name>A0A8T0TSV7_PANVG</name>
<proteinExistence type="predicted"/>
<sequence length="113" mass="12549">MQHSIKRLHHRKHTHVQATVAPDYSLLTFTSSRQQAQVEGGGCACAKFGMHKRYRRAPFPRPCNSTGDTPGGDEKQAKNPGMAAVIGDFLLPLPRSLLCSSEQRHFCSVCNMR</sequence>
<dbReference type="AlphaFoldDB" id="A0A8T0TSV7"/>
<dbReference type="Proteomes" id="UP000823388">
    <property type="component" value="Chromosome 4K"/>
</dbReference>
<evidence type="ECO:0000313" key="3">
    <source>
        <dbReference type="Proteomes" id="UP000823388"/>
    </source>
</evidence>
<accession>A0A8T0TSV7</accession>
<evidence type="ECO:0000256" key="1">
    <source>
        <dbReference type="SAM" id="MobiDB-lite"/>
    </source>
</evidence>
<feature type="region of interest" description="Disordered" evidence="1">
    <location>
        <begin position="59"/>
        <end position="79"/>
    </location>
</feature>
<keyword evidence="3" id="KW-1185">Reference proteome</keyword>
<organism evidence="2 3">
    <name type="scientific">Panicum virgatum</name>
    <name type="common">Blackwell switchgrass</name>
    <dbReference type="NCBI Taxonomy" id="38727"/>
    <lineage>
        <taxon>Eukaryota</taxon>
        <taxon>Viridiplantae</taxon>
        <taxon>Streptophyta</taxon>
        <taxon>Embryophyta</taxon>
        <taxon>Tracheophyta</taxon>
        <taxon>Spermatophyta</taxon>
        <taxon>Magnoliopsida</taxon>
        <taxon>Liliopsida</taxon>
        <taxon>Poales</taxon>
        <taxon>Poaceae</taxon>
        <taxon>PACMAD clade</taxon>
        <taxon>Panicoideae</taxon>
        <taxon>Panicodae</taxon>
        <taxon>Paniceae</taxon>
        <taxon>Panicinae</taxon>
        <taxon>Panicum</taxon>
        <taxon>Panicum sect. Hiantes</taxon>
    </lineage>
</organism>